<dbReference type="InterPro" id="IPR036291">
    <property type="entry name" value="NAD(P)-bd_dom_sf"/>
</dbReference>
<dbReference type="InterPro" id="IPR010185">
    <property type="entry name" value="NpdG"/>
</dbReference>
<reference evidence="3 4" key="1">
    <citation type="submission" date="2020-10" db="EMBL/GenBank/DDBJ databases">
        <title>Sequencing the genomes of 1000 actinobacteria strains.</title>
        <authorList>
            <person name="Klenk H.-P."/>
        </authorList>
    </citation>
    <scope>NUCLEOTIDE SEQUENCE [LARGE SCALE GENOMIC DNA]</scope>
    <source>
        <strain evidence="3 4">DSM 45157</strain>
    </source>
</reference>
<dbReference type="PANTHER" id="PTHR14239">
    <property type="entry name" value="DUDULIN-RELATED"/>
    <property type="match status" value="1"/>
</dbReference>
<proteinExistence type="predicted"/>
<evidence type="ECO:0000256" key="1">
    <source>
        <dbReference type="ARBA" id="ARBA00023002"/>
    </source>
</evidence>
<gene>
    <name evidence="3" type="ORF">H4W79_001502</name>
</gene>
<dbReference type="PANTHER" id="PTHR14239:SF0">
    <property type="entry name" value="F420-DEPENDENT NADP REDUCTASE"/>
    <property type="match status" value="1"/>
</dbReference>
<dbReference type="NCBIfam" id="TIGR01915">
    <property type="entry name" value="npdG"/>
    <property type="match status" value="1"/>
</dbReference>
<dbReference type="Gene3D" id="3.40.50.720">
    <property type="entry name" value="NAD(P)-binding Rossmann-like Domain"/>
    <property type="match status" value="1"/>
</dbReference>
<keyword evidence="1" id="KW-0560">Oxidoreductase</keyword>
<name>A0ABR9HE27_9ACTN</name>
<sequence>MSEQNATQGADISGLTIAVLGGTGDQGRGLARRFALAGHTVYIGSRSAERAAKAAGELVEAESTAIRVHGADNVEAAVQGDVVIVAVPWDGHRELLVSLADRLAGKIVVDCVNPLGFDKKGPFALDVAEGSAAQQAAEVLPGSRVTAAFHHVSAVLLLDPEVEEIDLDVLVLGEDREATDVVRALAERIPGVRGVFGGRLRNAHQVEALTANLIAVNRRYKTHAGIRITGL</sequence>
<protein>
    <submittedName>
        <fullName evidence="3">NADPH-dependent F420 reductase</fullName>
    </submittedName>
</protein>
<organism evidence="3 4">
    <name type="scientific">Nocardiopsis terrae</name>
    <dbReference type="NCBI Taxonomy" id="372655"/>
    <lineage>
        <taxon>Bacteria</taxon>
        <taxon>Bacillati</taxon>
        <taxon>Actinomycetota</taxon>
        <taxon>Actinomycetes</taxon>
        <taxon>Streptosporangiales</taxon>
        <taxon>Nocardiopsidaceae</taxon>
        <taxon>Nocardiopsis</taxon>
    </lineage>
</organism>
<evidence type="ECO:0000313" key="3">
    <source>
        <dbReference type="EMBL" id="MBE1457288.1"/>
    </source>
</evidence>
<comment type="caution">
    <text evidence="3">The sequence shown here is derived from an EMBL/GenBank/DDBJ whole genome shotgun (WGS) entry which is preliminary data.</text>
</comment>
<dbReference type="Proteomes" id="UP000598217">
    <property type="component" value="Unassembled WGS sequence"/>
</dbReference>
<dbReference type="EMBL" id="JADBDY010000001">
    <property type="protein sequence ID" value="MBE1457288.1"/>
    <property type="molecule type" value="Genomic_DNA"/>
</dbReference>
<feature type="domain" description="Pyrroline-5-carboxylate reductase catalytic N-terminal" evidence="2">
    <location>
        <begin position="16"/>
        <end position="114"/>
    </location>
</feature>
<dbReference type="RefSeq" id="WP_191273357.1">
    <property type="nucleotide sequence ID" value="NZ_BMXJ01000006.1"/>
</dbReference>
<dbReference type="InterPro" id="IPR028939">
    <property type="entry name" value="P5C_Rdtase_cat_N"/>
</dbReference>
<evidence type="ECO:0000313" key="4">
    <source>
        <dbReference type="Proteomes" id="UP000598217"/>
    </source>
</evidence>
<accession>A0ABR9HE27</accession>
<keyword evidence="4" id="KW-1185">Reference proteome</keyword>
<evidence type="ECO:0000259" key="2">
    <source>
        <dbReference type="Pfam" id="PF03807"/>
    </source>
</evidence>
<dbReference type="Pfam" id="PF03807">
    <property type="entry name" value="F420_oxidored"/>
    <property type="match status" value="1"/>
</dbReference>
<dbReference type="SUPFAM" id="SSF51735">
    <property type="entry name" value="NAD(P)-binding Rossmann-fold domains"/>
    <property type="match status" value="1"/>
</dbReference>
<dbReference type="InterPro" id="IPR051267">
    <property type="entry name" value="STEAP_metalloreductase"/>
</dbReference>